<dbReference type="InterPro" id="IPR046342">
    <property type="entry name" value="CBS_dom_sf"/>
</dbReference>
<sequence>MKKLALYNTESVDKLVWPPENNSITLHSNALSIFTDFKQFMPLVIDSSAKAVELEDLMKKSHVRMKLVLGSDQNFIGIVALNDLSEQKILAKVTKDQPREEIPVTDFMRHRSTLKAFAFEELCYATVGDVVETLRDNHQQHCLVIDKKNHEIRGLISASDVARILRLPVDIQLQPSFVDLFNVAAA</sequence>
<dbReference type="RefSeq" id="WP_008845743.1">
    <property type="nucleotide sequence ID" value="NZ_BAEN01000065.1"/>
</dbReference>
<proteinExistence type="predicted"/>
<dbReference type="EMBL" id="BAEN01000065">
    <property type="protein sequence ID" value="GAC15939.1"/>
    <property type="molecule type" value="Genomic_DNA"/>
</dbReference>
<dbReference type="Proteomes" id="UP000006334">
    <property type="component" value="Unassembled WGS sequence"/>
</dbReference>
<accession>K6X5Q3</accession>
<dbReference type="eggNOG" id="COG0517">
    <property type="taxonomic scope" value="Bacteria"/>
</dbReference>
<evidence type="ECO:0000313" key="3">
    <source>
        <dbReference type="EMBL" id="GAC15939.1"/>
    </source>
</evidence>
<dbReference type="SUPFAM" id="SSF54631">
    <property type="entry name" value="CBS-domain pair"/>
    <property type="match status" value="1"/>
</dbReference>
<dbReference type="Pfam" id="PF00571">
    <property type="entry name" value="CBS"/>
    <property type="match status" value="1"/>
</dbReference>
<evidence type="ECO:0000313" key="4">
    <source>
        <dbReference type="Proteomes" id="UP000006334"/>
    </source>
</evidence>
<organism evidence="3 4">
    <name type="scientific">Aliiglaciecola lipolytica E3</name>
    <dbReference type="NCBI Taxonomy" id="1127673"/>
    <lineage>
        <taxon>Bacteria</taxon>
        <taxon>Pseudomonadati</taxon>
        <taxon>Pseudomonadota</taxon>
        <taxon>Gammaproteobacteria</taxon>
        <taxon>Alteromonadales</taxon>
        <taxon>Alteromonadaceae</taxon>
        <taxon>Aliiglaciecola</taxon>
    </lineage>
</organism>
<dbReference type="PROSITE" id="PS51371">
    <property type="entry name" value="CBS"/>
    <property type="match status" value="1"/>
</dbReference>
<name>K6X5Q3_9ALTE</name>
<dbReference type="AlphaFoldDB" id="K6X5Q3"/>
<reference evidence="3 4" key="1">
    <citation type="journal article" date="2017" name="Antonie Van Leeuwenhoek">
        <title>Rhizobium rhizosphaerae sp. nov., a novel species isolated from rice rhizosphere.</title>
        <authorList>
            <person name="Zhao J.J."/>
            <person name="Zhang J."/>
            <person name="Zhang R.J."/>
            <person name="Zhang C.W."/>
            <person name="Yin H.Q."/>
            <person name="Zhang X.X."/>
        </authorList>
    </citation>
    <scope>NUCLEOTIDE SEQUENCE [LARGE SCALE GENOMIC DNA]</scope>
    <source>
        <strain evidence="3 4">E3</strain>
    </source>
</reference>
<dbReference type="Gene3D" id="3.10.580.10">
    <property type="entry name" value="CBS-domain"/>
    <property type="match status" value="1"/>
</dbReference>
<evidence type="ECO:0000256" key="1">
    <source>
        <dbReference type="PROSITE-ProRule" id="PRU00703"/>
    </source>
</evidence>
<dbReference type="CDD" id="cd04640">
    <property type="entry name" value="CBS_pair_proteobact"/>
    <property type="match status" value="1"/>
</dbReference>
<evidence type="ECO:0000259" key="2">
    <source>
        <dbReference type="PROSITE" id="PS51371"/>
    </source>
</evidence>
<dbReference type="OrthoDB" id="5295117at2"/>
<gene>
    <name evidence="3" type="ORF">GLIP_3325</name>
</gene>
<feature type="domain" description="CBS" evidence="2">
    <location>
        <begin position="108"/>
        <end position="171"/>
    </location>
</feature>
<keyword evidence="4" id="KW-1185">Reference proteome</keyword>
<dbReference type="STRING" id="1127673.GLIP_3325"/>
<comment type="caution">
    <text evidence="3">The sequence shown here is derived from an EMBL/GenBank/DDBJ whole genome shotgun (WGS) entry which is preliminary data.</text>
</comment>
<protein>
    <submittedName>
        <fullName evidence="3">CBS domain-containing protein</fullName>
    </submittedName>
</protein>
<keyword evidence="1" id="KW-0129">CBS domain</keyword>
<dbReference type="InterPro" id="IPR000644">
    <property type="entry name" value="CBS_dom"/>
</dbReference>